<dbReference type="RefSeq" id="WP_185987490.1">
    <property type="nucleotide sequence ID" value="NZ_BAAALZ010000001.1"/>
</dbReference>
<evidence type="ECO:0000313" key="1">
    <source>
        <dbReference type="EMBL" id="NYD27641.1"/>
    </source>
</evidence>
<organism evidence="1 2">
    <name type="scientific">Leucobacter aridicollis</name>
    <dbReference type="NCBI Taxonomy" id="283878"/>
    <lineage>
        <taxon>Bacteria</taxon>
        <taxon>Bacillati</taxon>
        <taxon>Actinomycetota</taxon>
        <taxon>Actinomycetes</taxon>
        <taxon>Micrococcales</taxon>
        <taxon>Microbacteriaceae</taxon>
        <taxon>Leucobacter</taxon>
    </lineage>
</organism>
<sequence length="495" mass="51599">MRSSLGAAVVGSGPNGLAAAVTLARAGIPVTVFEAMETLGGGARTLSHVAPGVVHDVCSAIHPMALATGFFREFELTRRVDFVTPEASYAHPLDGAAGADAAIAYRDIERTASELGRDGAAYARLYRPLLDRLEGVLDVALGGPVLRWPRDLFGAAAFGARTLEQGTPLWGLRFSEQVAPALIAGVAAHSIGRMPALTHAGVAFVLGALGHASGWPVPVGGSQAITDALAADLLAHGGRIELGRPITHLDELSAFDVTLCDTSARGLVEIAGDALPAGYRKRLTRFRYGNAAAKLDLVLDGPIPWRDPRVAQAPTVHLGGTRDEIAAAEAEIARGRHADRPYVLLAQPSAFDAGRNPAGVHAVTSYTHVPSGSTADVTETILAQLERFAPGVRDRVTAMRVTTAAELGRENRNYVGGDFSAGQVSMRQLLARPVLGNEPWRTPARGVYLCSSSTAPGPGVHGLAGWYAAKSALRHEYGLDAPSLAPSLALGGESS</sequence>
<name>A0A852R214_9MICO</name>
<reference evidence="1 2" key="1">
    <citation type="submission" date="2020-07" db="EMBL/GenBank/DDBJ databases">
        <title>Sequencing the genomes of 1000 actinobacteria strains.</title>
        <authorList>
            <person name="Klenk H.-P."/>
        </authorList>
    </citation>
    <scope>NUCLEOTIDE SEQUENCE [LARGE SCALE GENOMIC DNA]</scope>
    <source>
        <strain evidence="1 2">DSM 17380</strain>
    </source>
</reference>
<protein>
    <submittedName>
        <fullName evidence="1">Phytoene dehydrogenase-like protein</fullName>
    </submittedName>
</protein>
<dbReference type="Pfam" id="PF13450">
    <property type="entry name" value="NAD_binding_8"/>
    <property type="match status" value="1"/>
</dbReference>
<dbReference type="AlphaFoldDB" id="A0A852R214"/>
<accession>A0A852R214</accession>
<keyword evidence="2" id="KW-1185">Reference proteome</keyword>
<dbReference type="PRINTS" id="PR00419">
    <property type="entry name" value="ADXRDTASE"/>
</dbReference>
<dbReference type="PANTHER" id="PTHR10668:SF105">
    <property type="entry name" value="DEHYDROGENASE-RELATED"/>
    <property type="match status" value="1"/>
</dbReference>
<evidence type="ECO:0000313" key="2">
    <source>
        <dbReference type="Proteomes" id="UP000586095"/>
    </source>
</evidence>
<dbReference type="Proteomes" id="UP000586095">
    <property type="component" value="Unassembled WGS sequence"/>
</dbReference>
<dbReference type="Gene3D" id="3.50.50.60">
    <property type="entry name" value="FAD/NAD(P)-binding domain"/>
    <property type="match status" value="1"/>
</dbReference>
<dbReference type="SUPFAM" id="SSF51905">
    <property type="entry name" value="FAD/NAD(P)-binding domain"/>
    <property type="match status" value="1"/>
</dbReference>
<dbReference type="InterPro" id="IPR036188">
    <property type="entry name" value="FAD/NAD-bd_sf"/>
</dbReference>
<comment type="caution">
    <text evidence="1">The sequence shown here is derived from an EMBL/GenBank/DDBJ whole genome shotgun (WGS) entry which is preliminary data.</text>
</comment>
<proteinExistence type="predicted"/>
<gene>
    <name evidence="1" type="ORF">BJ960_002444</name>
</gene>
<dbReference type="EMBL" id="JACCBD010000001">
    <property type="protein sequence ID" value="NYD27641.1"/>
    <property type="molecule type" value="Genomic_DNA"/>
</dbReference>
<dbReference type="PANTHER" id="PTHR10668">
    <property type="entry name" value="PHYTOENE DEHYDROGENASE"/>
    <property type="match status" value="1"/>
</dbReference>